<dbReference type="RefSeq" id="WP_377332457.1">
    <property type="nucleotide sequence ID" value="NZ_JBHSGB010000005.1"/>
</dbReference>
<keyword evidence="3" id="KW-1185">Reference proteome</keyword>
<gene>
    <name evidence="2" type="ORF">ACFO3I_05700</name>
</gene>
<dbReference type="Proteomes" id="UP001595962">
    <property type="component" value="Unassembled WGS sequence"/>
</dbReference>
<evidence type="ECO:0000256" key="1">
    <source>
        <dbReference type="SAM" id="Phobius"/>
    </source>
</evidence>
<keyword evidence="1" id="KW-0812">Transmembrane</keyword>
<feature type="transmembrane region" description="Helical" evidence="1">
    <location>
        <begin position="38"/>
        <end position="59"/>
    </location>
</feature>
<name>A0ABV9JJV6_9GAMM</name>
<evidence type="ECO:0000313" key="3">
    <source>
        <dbReference type="Proteomes" id="UP001595962"/>
    </source>
</evidence>
<evidence type="ECO:0008006" key="4">
    <source>
        <dbReference type="Google" id="ProtNLM"/>
    </source>
</evidence>
<keyword evidence="1" id="KW-0472">Membrane</keyword>
<protein>
    <recommendedName>
        <fullName evidence="4">DUF2474 domain-containing protein</fullName>
    </recommendedName>
</protein>
<comment type="caution">
    <text evidence="2">The sequence shown here is derived from an EMBL/GenBank/DDBJ whole genome shotgun (WGS) entry which is preliminary data.</text>
</comment>
<accession>A0ABV9JJV6</accession>
<dbReference type="EMBL" id="JBHSGB010000005">
    <property type="protein sequence ID" value="MFC4654515.1"/>
    <property type="molecule type" value="Genomic_DNA"/>
</dbReference>
<sequence length="67" mass="7835">MLQYLIKWLASGPAQRPIPQHKVVRKVRPSPTKILLRWLYWIILISIAVLVLVISLEAAMTMYKKLH</sequence>
<proteinExistence type="predicted"/>
<reference evidence="3" key="1">
    <citation type="journal article" date="2019" name="Int. J. Syst. Evol. Microbiol.">
        <title>The Global Catalogue of Microorganisms (GCM) 10K type strain sequencing project: providing services to taxonomists for standard genome sequencing and annotation.</title>
        <authorList>
            <consortium name="The Broad Institute Genomics Platform"/>
            <consortium name="The Broad Institute Genome Sequencing Center for Infectious Disease"/>
            <person name="Wu L."/>
            <person name="Ma J."/>
        </authorList>
    </citation>
    <scope>NUCLEOTIDE SEQUENCE [LARGE SCALE GENOMIC DNA]</scope>
    <source>
        <strain evidence="3">DT28</strain>
    </source>
</reference>
<keyword evidence="1" id="KW-1133">Transmembrane helix</keyword>
<organism evidence="2 3">
    <name type="scientific">Rheinheimera marina</name>
    <dbReference type="NCBI Taxonomy" id="1774958"/>
    <lineage>
        <taxon>Bacteria</taxon>
        <taxon>Pseudomonadati</taxon>
        <taxon>Pseudomonadota</taxon>
        <taxon>Gammaproteobacteria</taxon>
        <taxon>Chromatiales</taxon>
        <taxon>Chromatiaceae</taxon>
        <taxon>Rheinheimera</taxon>
    </lineage>
</organism>
<evidence type="ECO:0000313" key="2">
    <source>
        <dbReference type="EMBL" id="MFC4654515.1"/>
    </source>
</evidence>